<dbReference type="Gene3D" id="1.20.1250.20">
    <property type="entry name" value="MFS general substrate transporter like domains"/>
    <property type="match status" value="1"/>
</dbReference>
<dbReference type="EMBL" id="JBBPBN010000048">
    <property type="protein sequence ID" value="KAK8993705.1"/>
    <property type="molecule type" value="Genomic_DNA"/>
</dbReference>
<reference evidence="2 3" key="1">
    <citation type="journal article" date="2024" name="G3 (Bethesda)">
        <title>Genome assembly of Hibiscus sabdariffa L. provides insights into metabolisms of medicinal natural products.</title>
        <authorList>
            <person name="Kim T."/>
        </authorList>
    </citation>
    <scope>NUCLEOTIDE SEQUENCE [LARGE SCALE GENOMIC DNA]</scope>
    <source>
        <strain evidence="2">TK-2024</strain>
        <tissue evidence="2">Old leaves</tissue>
    </source>
</reference>
<accession>A0ABR2PZS2</accession>
<dbReference type="Proteomes" id="UP001396334">
    <property type="component" value="Unassembled WGS sequence"/>
</dbReference>
<feature type="transmembrane region" description="Helical" evidence="1">
    <location>
        <begin position="70"/>
        <end position="89"/>
    </location>
</feature>
<keyword evidence="3" id="KW-1185">Reference proteome</keyword>
<name>A0ABR2PZS2_9ROSI</name>
<organism evidence="2 3">
    <name type="scientific">Hibiscus sabdariffa</name>
    <name type="common">roselle</name>
    <dbReference type="NCBI Taxonomy" id="183260"/>
    <lineage>
        <taxon>Eukaryota</taxon>
        <taxon>Viridiplantae</taxon>
        <taxon>Streptophyta</taxon>
        <taxon>Embryophyta</taxon>
        <taxon>Tracheophyta</taxon>
        <taxon>Spermatophyta</taxon>
        <taxon>Magnoliopsida</taxon>
        <taxon>eudicotyledons</taxon>
        <taxon>Gunneridae</taxon>
        <taxon>Pentapetalae</taxon>
        <taxon>rosids</taxon>
        <taxon>malvids</taxon>
        <taxon>Malvales</taxon>
        <taxon>Malvaceae</taxon>
        <taxon>Malvoideae</taxon>
        <taxon>Hibiscus</taxon>
    </lineage>
</organism>
<evidence type="ECO:0000313" key="2">
    <source>
        <dbReference type="EMBL" id="KAK8993705.1"/>
    </source>
</evidence>
<proteinExistence type="predicted"/>
<gene>
    <name evidence="2" type="ORF">V6N11_007927</name>
</gene>
<keyword evidence="1" id="KW-1133">Transmembrane helix</keyword>
<keyword evidence="1" id="KW-0812">Transmembrane</keyword>
<sequence>MEGLARERILDFFGHYAPDSRRYGPVFTSSHAGFGTIINIVFIAVLDYYSQLRYKKSWLGDSVNQSRLDSIYRAYVVLALLNCFIYAHIASSYSYDNIIGRPEEEITFLAVKEEEIKTDDKQPMSYELHRILNETRL</sequence>
<feature type="transmembrane region" description="Helical" evidence="1">
    <location>
        <begin position="31"/>
        <end position="49"/>
    </location>
</feature>
<evidence type="ECO:0000313" key="3">
    <source>
        <dbReference type="Proteomes" id="UP001396334"/>
    </source>
</evidence>
<protein>
    <submittedName>
        <fullName evidence="2">Uncharacterized protein</fullName>
    </submittedName>
</protein>
<keyword evidence="1" id="KW-0472">Membrane</keyword>
<comment type="caution">
    <text evidence="2">The sequence shown here is derived from an EMBL/GenBank/DDBJ whole genome shotgun (WGS) entry which is preliminary data.</text>
</comment>
<dbReference type="InterPro" id="IPR036259">
    <property type="entry name" value="MFS_trans_sf"/>
</dbReference>
<evidence type="ECO:0000256" key="1">
    <source>
        <dbReference type="SAM" id="Phobius"/>
    </source>
</evidence>